<name>A0ACC1WUV6_MELAZ</name>
<gene>
    <name evidence="1" type="ORF">OWV82_022817</name>
</gene>
<evidence type="ECO:0000313" key="1">
    <source>
        <dbReference type="EMBL" id="KAJ4702828.1"/>
    </source>
</evidence>
<protein>
    <submittedName>
        <fullName evidence="1">Pentatricopeptide repeat-containing protein</fullName>
    </submittedName>
</protein>
<dbReference type="Proteomes" id="UP001164539">
    <property type="component" value="Chromosome 13"/>
</dbReference>
<reference evidence="1 2" key="1">
    <citation type="journal article" date="2023" name="Science">
        <title>Complex scaffold remodeling in plant triterpene biosynthesis.</title>
        <authorList>
            <person name="De La Pena R."/>
            <person name="Hodgson H."/>
            <person name="Liu J.C."/>
            <person name="Stephenson M.J."/>
            <person name="Martin A.C."/>
            <person name="Owen C."/>
            <person name="Harkess A."/>
            <person name="Leebens-Mack J."/>
            <person name="Jimenez L.E."/>
            <person name="Osbourn A."/>
            <person name="Sattely E.S."/>
        </authorList>
    </citation>
    <scope>NUCLEOTIDE SEQUENCE [LARGE SCALE GENOMIC DNA]</scope>
    <source>
        <strain evidence="2">cv. JPN11</strain>
        <tissue evidence="1">Leaf</tissue>
    </source>
</reference>
<sequence>MGMLVMTNPQMGTSSLGRNGNFTLNYSWKQYPSCGILDSRRSILGVGLKTKSVKTIRIFFFRKLRCGTISAMLKEESDKQMGLGGVLEKEFEFKPSFSEYLKTMESFKTDQVRKQAHKLNRRTLGDGSRGKDELRTPSSGRVDKKVKVRKFEGYLDEEEFPKAVEQKELHRNGNGVTKYKRVVKGKFDKGGSVIKKSKDKVNGNEDRMNEKVKRISRRETSDESWSHYQNNVVEPELKDSYLDKGRKFRKEQDSSVVLIDDKKSGSNVNSRGKLVHDRSSLEMLRTKGKSYEEEVGHRNDEMHRSIRAMNPIKIRKDTSEEFMQKSGKLVGRSKSYIEEGDDNSRELERAAFSTFEEGNDIMDKRRVSRMEMEERIQRLARQLNGADINLPEWMFSKMMRSAQIRYSDHSILRVIQILGKLGNWRRVLQVIEWLQMRERFKSHRLRCVYTTALNVLGKAKRPVEALNVFHTMQQRMSMYPDLVAYHCIAVTLGQAGHLKELFDVIDSMRSLPKKKFKTGTLERWDPRLEPDIVVYNAVLNACVQRKQWEGAFWVLQQSKQQGQKPSATTYGLVMEVMLACGKYNLVHEFFRKVQKSYIPNALAYKVLVNTLWKEGKTDEAVLAVQDMERQGIVGSAALYYDLARCLCSAGRCQEGLMQLEKICKVANKPLVVTYTGLIQACLDSRNIQNATYIFNQMKDVCSPNLVTCNIMLKAYAEHGLFEEAMKLFQKMSEDSKRITREYDNKGLVIPDIYTFNTMLDACISEKRWDDLERVYRRMLHHGFHFNAKRHIRMILDASRAEKVELLEITWNHLAQADRKPPPSLIKERFCNKLKNEDYASALSCLTSHPIGESPEFSRPAWLRLFNENSQLFREDTLTRLIEEATSILSSSNDSPYSVLLQNLIYSCKDFLRTCTSASAA</sequence>
<evidence type="ECO:0000313" key="2">
    <source>
        <dbReference type="Proteomes" id="UP001164539"/>
    </source>
</evidence>
<accession>A0ACC1WUV6</accession>
<comment type="caution">
    <text evidence="1">The sequence shown here is derived from an EMBL/GenBank/DDBJ whole genome shotgun (WGS) entry which is preliminary data.</text>
</comment>
<keyword evidence="2" id="KW-1185">Reference proteome</keyword>
<dbReference type="EMBL" id="CM051406">
    <property type="protein sequence ID" value="KAJ4702828.1"/>
    <property type="molecule type" value="Genomic_DNA"/>
</dbReference>
<organism evidence="1 2">
    <name type="scientific">Melia azedarach</name>
    <name type="common">Chinaberry tree</name>
    <dbReference type="NCBI Taxonomy" id="155640"/>
    <lineage>
        <taxon>Eukaryota</taxon>
        <taxon>Viridiplantae</taxon>
        <taxon>Streptophyta</taxon>
        <taxon>Embryophyta</taxon>
        <taxon>Tracheophyta</taxon>
        <taxon>Spermatophyta</taxon>
        <taxon>Magnoliopsida</taxon>
        <taxon>eudicotyledons</taxon>
        <taxon>Gunneridae</taxon>
        <taxon>Pentapetalae</taxon>
        <taxon>rosids</taxon>
        <taxon>malvids</taxon>
        <taxon>Sapindales</taxon>
        <taxon>Meliaceae</taxon>
        <taxon>Melia</taxon>
    </lineage>
</organism>
<proteinExistence type="predicted"/>